<dbReference type="RefSeq" id="WP_053475054.1">
    <property type="nucleotide sequence ID" value="NZ_LJIX01000006.1"/>
</dbReference>
<proteinExistence type="predicted"/>
<protein>
    <submittedName>
        <fullName evidence="1">Uncharacterized protein</fullName>
    </submittedName>
</protein>
<name>A0A0Q3QLB9_9BACI</name>
<comment type="caution">
    <text evidence="1">The sequence shown here is derived from an EMBL/GenBank/DDBJ whole genome shotgun (WGS) entry which is preliminary data.</text>
</comment>
<sequence length="59" mass="6885">MRLSGEGLNNFYGVSPRARHKKGVDSMEHLFRNPIIHRQIHGDTVYVPLNIDRIWNQIS</sequence>
<accession>A0A0Q3QLB9</accession>
<organism evidence="1 2">
    <name type="scientific">Cytobacillus solani</name>
    <dbReference type="NCBI Taxonomy" id="1637975"/>
    <lineage>
        <taxon>Bacteria</taxon>
        <taxon>Bacillati</taxon>
        <taxon>Bacillota</taxon>
        <taxon>Bacilli</taxon>
        <taxon>Bacillales</taxon>
        <taxon>Bacillaceae</taxon>
        <taxon>Cytobacillus</taxon>
    </lineage>
</organism>
<dbReference type="AlphaFoldDB" id="A0A0Q3QLB9"/>
<dbReference type="PATRIC" id="fig|1637975.4.peg.1307"/>
<keyword evidence="2" id="KW-1185">Reference proteome</keyword>
<reference evidence="1 2" key="1">
    <citation type="submission" date="2015-09" db="EMBL/GenBank/DDBJ databases">
        <title>Genome sequencing project for genomic taxonomy and phylogenomics of Bacillus-like bacteria.</title>
        <authorList>
            <person name="Liu B."/>
            <person name="Wang J."/>
            <person name="Zhu Y."/>
            <person name="Liu G."/>
            <person name="Chen Q."/>
            <person name="Chen Z."/>
            <person name="Lan J."/>
            <person name="Che J."/>
            <person name="Ge C."/>
            <person name="Shi H."/>
            <person name="Pan Z."/>
            <person name="Liu X."/>
        </authorList>
    </citation>
    <scope>NUCLEOTIDE SEQUENCE [LARGE SCALE GENOMIC DNA]</scope>
    <source>
        <strain evidence="1 2">FJAT-18043</strain>
    </source>
</reference>
<evidence type="ECO:0000313" key="2">
    <source>
        <dbReference type="Proteomes" id="UP000050996"/>
    </source>
</evidence>
<gene>
    <name evidence="1" type="ORF">AN957_07835</name>
</gene>
<evidence type="ECO:0000313" key="1">
    <source>
        <dbReference type="EMBL" id="KQL18486.1"/>
    </source>
</evidence>
<dbReference type="Proteomes" id="UP000050996">
    <property type="component" value="Unassembled WGS sequence"/>
</dbReference>
<dbReference type="EMBL" id="LJIX01000006">
    <property type="protein sequence ID" value="KQL18486.1"/>
    <property type="molecule type" value="Genomic_DNA"/>
</dbReference>